<dbReference type="AlphaFoldDB" id="A0A2I2L230"/>
<organism evidence="10 11">
    <name type="scientific">Frankia canadensis</name>
    <dbReference type="NCBI Taxonomy" id="1836972"/>
    <lineage>
        <taxon>Bacteria</taxon>
        <taxon>Bacillati</taxon>
        <taxon>Actinomycetota</taxon>
        <taxon>Actinomycetes</taxon>
        <taxon>Frankiales</taxon>
        <taxon>Frankiaceae</taxon>
        <taxon>Frankia</taxon>
    </lineage>
</organism>
<evidence type="ECO:0000313" key="10">
    <source>
        <dbReference type="EMBL" id="SNQ51983.1"/>
    </source>
</evidence>
<evidence type="ECO:0000256" key="6">
    <source>
        <dbReference type="ARBA" id="ARBA00023277"/>
    </source>
</evidence>
<keyword evidence="6" id="KW-0119">Carbohydrate metabolism</keyword>
<dbReference type="SUPFAM" id="SSF53474">
    <property type="entry name" value="alpha/beta-Hydrolases"/>
    <property type="match status" value="1"/>
</dbReference>
<dbReference type="Gene3D" id="3.40.50.1820">
    <property type="entry name" value="alpha/beta hydrolase"/>
    <property type="match status" value="1"/>
</dbReference>
<name>A0A2I2L230_9ACTN</name>
<feature type="transmembrane region" description="Helical" evidence="9">
    <location>
        <begin position="21"/>
        <end position="43"/>
    </location>
</feature>
<proteinExistence type="predicted"/>
<dbReference type="RefSeq" id="WP_101836263.1">
    <property type="nucleotide sequence ID" value="NZ_FZMO01000557.1"/>
</dbReference>
<protein>
    <submittedName>
        <fullName evidence="10">Poly(3-hydroxybutyrate) depolymerase</fullName>
    </submittedName>
</protein>
<evidence type="ECO:0000256" key="1">
    <source>
        <dbReference type="ARBA" id="ARBA00004613"/>
    </source>
</evidence>
<keyword evidence="9" id="KW-0472">Membrane</keyword>
<evidence type="ECO:0000256" key="2">
    <source>
        <dbReference type="ARBA" id="ARBA00022525"/>
    </source>
</evidence>
<dbReference type="InterPro" id="IPR043595">
    <property type="entry name" value="FaeB/C/D"/>
</dbReference>
<keyword evidence="5" id="KW-0378">Hydrolase</keyword>
<evidence type="ECO:0000256" key="3">
    <source>
        <dbReference type="ARBA" id="ARBA00022651"/>
    </source>
</evidence>
<keyword evidence="3" id="KW-0858">Xylan degradation</keyword>
<reference evidence="10 11" key="1">
    <citation type="submission" date="2017-06" db="EMBL/GenBank/DDBJ databases">
        <authorList>
            <person name="Kim H.J."/>
            <person name="Triplett B.A."/>
        </authorList>
    </citation>
    <scope>NUCLEOTIDE SEQUENCE [LARGE SCALE GENOMIC DNA]</scope>
    <source>
        <strain evidence="10">FRACA_ARgP5</strain>
    </source>
</reference>
<gene>
    <name evidence="10" type="ORF">FRACA_890011</name>
</gene>
<keyword evidence="7" id="KW-0624">Polysaccharide degradation</keyword>
<feature type="compositionally biased region" description="Low complexity" evidence="8">
    <location>
        <begin position="69"/>
        <end position="78"/>
    </location>
</feature>
<dbReference type="EMBL" id="FZMO01000557">
    <property type="protein sequence ID" value="SNQ51983.1"/>
    <property type="molecule type" value="Genomic_DNA"/>
</dbReference>
<keyword evidence="9" id="KW-0812">Transmembrane</keyword>
<keyword evidence="9" id="KW-1133">Transmembrane helix</keyword>
<evidence type="ECO:0000256" key="9">
    <source>
        <dbReference type="SAM" id="Phobius"/>
    </source>
</evidence>
<feature type="region of interest" description="Disordered" evidence="8">
    <location>
        <begin position="51"/>
        <end position="94"/>
    </location>
</feature>
<comment type="subcellular location">
    <subcellularLocation>
        <location evidence="1">Secreted</location>
    </subcellularLocation>
</comment>
<dbReference type="OrthoDB" id="9767239at2"/>
<dbReference type="GO" id="GO:0030600">
    <property type="term" value="F:feruloyl esterase activity"/>
    <property type="evidence" value="ECO:0007669"/>
    <property type="project" value="InterPro"/>
</dbReference>
<dbReference type="Proteomes" id="UP000234331">
    <property type="component" value="Unassembled WGS sequence"/>
</dbReference>
<dbReference type="PANTHER" id="PTHR38050">
    <property type="match status" value="1"/>
</dbReference>
<evidence type="ECO:0000256" key="7">
    <source>
        <dbReference type="ARBA" id="ARBA00023326"/>
    </source>
</evidence>
<evidence type="ECO:0000313" key="11">
    <source>
        <dbReference type="Proteomes" id="UP000234331"/>
    </source>
</evidence>
<keyword evidence="2" id="KW-0964">Secreted</keyword>
<evidence type="ECO:0000256" key="4">
    <source>
        <dbReference type="ARBA" id="ARBA00022729"/>
    </source>
</evidence>
<keyword evidence="4" id="KW-0732">Signal</keyword>
<dbReference type="GO" id="GO:0045493">
    <property type="term" value="P:xylan catabolic process"/>
    <property type="evidence" value="ECO:0007669"/>
    <property type="project" value="UniProtKB-KW"/>
</dbReference>
<dbReference type="InterPro" id="IPR029058">
    <property type="entry name" value="AB_hydrolase_fold"/>
</dbReference>
<keyword evidence="11" id="KW-1185">Reference proteome</keyword>
<sequence length="437" mass="43518">MSYGSPANRRRGTLRHRTRTTNTVWLPITAAAGVLLLLLWYAMSRDGGPARSSSAESAAGVPGGDRQRAAAAVTASPTPTVPPPPTSGCVTGRTLPTGISIRTLRVGGVDRTYALAVPAAGAPARPLPLILTFHDLNQTSDDLEAYTRLADQGTKAGFAVAAPLGAQGRWNFPRSSAVGPDDVLFTGLLLNELAGRMCLDAKRIFATGYADGGNMVLTVLCGLPGRFSAAVTVASSALPASCAAPSTNLLEIHGTADAIAPIGGGGPPRPAPFAGLVAQSATDRLARYASALGCSGAKQSARDTAAWERTIWSGCPDGRTVGLLAMQGGGHTWPGAQARPALGPTSDAFSATVIALTFFGYTPGASLQGGTVVPGPSVGPQTPGAPAAGATPSATAAPVQPTPTASAAPTEGDAPDGAGASGTPSASATPSPTSTNG</sequence>
<evidence type="ECO:0000256" key="8">
    <source>
        <dbReference type="SAM" id="MobiDB-lite"/>
    </source>
</evidence>
<accession>A0A2I2L230</accession>
<dbReference type="GO" id="GO:0005576">
    <property type="term" value="C:extracellular region"/>
    <property type="evidence" value="ECO:0007669"/>
    <property type="project" value="UniProtKB-SubCell"/>
</dbReference>
<dbReference type="PANTHER" id="PTHR38050:SF2">
    <property type="entry name" value="FERULOYL ESTERASE C-RELATED"/>
    <property type="match status" value="1"/>
</dbReference>
<evidence type="ECO:0000256" key="5">
    <source>
        <dbReference type="ARBA" id="ARBA00022801"/>
    </source>
</evidence>
<feature type="region of interest" description="Disordered" evidence="8">
    <location>
        <begin position="372"/>
        <end position="437"/>
    </location>
</feature>